<comment type="caution">
    <text evidence="1">The sequence shown here is derived from an EMBL/GenBank/DDBJ whole genome shotgun (WGS) entry which is preliminary data.</text>
</comment>
<dbReference type="EMBL" id="JALJEJ010000005">
    <property type="protein sequence ID" value="MCJ8210408.1"/>
    <property type="molecule type" value="Genomic_DNA"/>
</dbReference>
<dbReference type="AlphaFoldDB" id="A0A9X2BDK1"/>
<dbReference type="Proteomes" id="UP001139450">
    <property type="component" value="Unassembled WGS sequence"/>
</dbReference>
<evidence type="ECO:0000313" key="2">
    <source>
        <dbReference type="Proteomes" id="UP001139450"/>
    </source>
</evidence>
<name>A0A9X2BDK1_9SPHI</name>
<dbReference type="RefSeq" id="WP_245130250.1">
    <property type="nucleotide sequence ID" value="NZ_JALJEJ010000005.1"/>
</dbReference>
<proteinExistence type="predicted"/>
<evidence type="ECO:0000313" key="1">
    <source>
        <dbReference type="EMBL" id="MCJ8210408.1"/>
    </source>
</evidence>
<protein>
    <submittedName>
        <fullName evidence="1">Uncharacterized protein</fullName>
    </submittedName>
</protein>
<sequence length="259" mass="29153">MKRRAFVQALACTSTLAVINPLEIMNYFEPARDVVLPFIDGKKTVTILAPKRILVNQAQAQYQVPYGYQGAYAYGNMAPYQNWVAQQQAIAQWQQQMLYWQQQQYAAWLNQQHIMAVQNMMYQYQGQQIAPPQVWPGVRSIYGFAKDYSNTPTMIGVNEYAQPVASKETLRGAAKIFASVNQYYDEQEAERTTGPQTVEQPVQISIPNNSMTLRGKAYGTKNGFVAVSNPDQPVQSNDGRVGRLGKYVTGPDGEQYTVV</sequence>
<reference evidence="1" key="1">
    <citation type="submission" date="2022-04" db="EMBL/GenBank/DDBJ databases">
        <title>Mucilaginibacter sp. RS28 isolated from freshwater.</title>
        <authorList>
            <person name="Ko S.-R."/>
        </authorList>
    </citation>
    <scope>NUCLEOTIDE SEQUENCE</scope>
    <source>
        <strain evidence="1">RS28</strain>
    </source>
</reference>
<gene>
    <name evidence="1" type="ORF">MUY27_11870</name>
</gene>
<accession>A0A9X2BDK1</accession>
<keyword evidence="2" id="KW-1185">Reference proteome</keyword>
<organism evidence="1 2">
    <name type="scientific">Mucilaginibacter straminoryzae</name>
    <dbReference type="NCBI Taxonomy" id="2932774"/>
    <lineage>
        <taxon>Bacteria</taxon>
        <taxon>Pseudomonadati</taxon>
        <taxon>Bacteroidota</taxon>
        <taxon>Sphingobacteriia</taxon>
        <taxon>Sphingobacteriales</taxon>
        <taxon>Sphingobacteriaceae</taxon>
        <taxon>Mucilaginibacter</taxon>
    </lineage>
</organism>